<dbReference type="SUPFAM" id="SSF51905">
    <property type="entry name" value="FAD/NAD(P)-binding domain"/>
    <property type="match status" value="1"/>
</dbReference>
<name>A0ABY5NHW7_9MICO</name>
<keyword evidence="4" id="KW-0503">Monooxygenase</keyword>
<keyword evidence="4" id="KW-0560">Oxidoreductase</keyword>
<dbReference type="Gene3D" id="3.30.9.10">
    <property type="entry name" value="D-Amino Acid Oxidase, subunit A, domain 2"/>
    <property type="match status" value="1"/>
</dbReference>
<keyword evidence="1" id="KW-0285">Flavoprotein</keyword>
<keyword evidence="5" id="KW-1185">Reference proteome</keyword>
<protein>
    <submittedName>
        <fullName evidence="4">FAD-dependent monooxygenase</fullName>
    </submittedName>
</protein>
<dbReference type="InterPro" id="IPR050641">
    <property type="entry name" value="RIFMO-like"/>
</dbReference>
<dbReference type="EMBL" id="CP091139">
    <property type="protein sequence ID" value="UUT34783.1"/>
    <property type="molecule type" value="Genomic_DNA"/>
</dbReference>
<evidence type="ECO:0000313" key="4">
    <source>
        <dbReference type="EMBL" id="UUT34783.1"/>
    </source>
</evidence>
<evidence type="ECO:0000256" key="1">
    <source>
        <dbReference type="ARBA" id="ARBA00022630"/>
    </source>
</evidence>
<dbReference type="InterPro" id="IPR002938">
    <property type="entry name" value="FAD-bd"/>
</dbReference>
<feature type="domain" description="FAD-binding" evidence="3">
    <location>
        <begin position="6"/>
        <end position="123"/>
    </location>
</feature>
<evidence type="ECO:0000256" key="2">
    <source>
        <dbReference type="ARBA" id="ARBA00022827"/>
    </source>
</evidence>
<gene>
    <name evidence="4" type="ORF">L2X98_30490</name>
</gene>
<dbReference type="GO" id="GO:0004497">
    <property type="term" value="F:monooxygenase activity"/>
    <property type="evidence" value="ECO:0007669"/>
    <property type="project" value="UniProtKB-KW"/>
</dbReference>
<dbReference type="Pfam" id="PF01494">
    <property type="entry name" value="FAD_binding_3"/>
    <property type="match status" value="1"/>
</dbReference>
<evidence type="ECO:0000259" key="3">
    <source>
        <dbReference type="Pfam" id="PF01494"/>
    </source>
</evidence>
<organism evidence="4 5">
    <name type="scientific">Microbacterium elymi</name>
    <dbReference type="NCBI Taxonomy" id="2909587"/>
    <lineage>
        <taxon>Bacteria</taxon>
        <taxon>Bacillati</taxon>
        <taxon>Actinomycetota</taxon>
        <taxon>Actinomycetes</taxon>
        <taxon>Micrococcales</taxon>
        <taxon>Microbacteriaceae</taxon>
        <taxon>Microbacterium</taxon>
    </lineage>
</organism>
<reference evidence="4" key="1">
    <citation type="submission" date="2022-01" db="EMBL/GenBank/DDBJ databases">
        <title>Microbacterium eymi and Microbacterium rhizovicinus sp. nov., isolated from the rhizospheric soil of Elymus tsukushiensis, a plant native to the Dokdo Islands, Republic of Korea.</title>
        <authorList>
            <person name="Hwang Y.J."/>
        </authorList>
    </citation>
    <scope>NUCLEOTIDE SEQUENCE</scope>
    <source>
        <strain evidence="4">KUDC0405</strain>
    </source>
</reference>
<proteinExistence type="predicted"/>
<dbReference type="InterPro" id="IPR036188">
    <property type="entry name" value="FAD/NAD-bd_sf"/>
</dbReference>
<dbReference type="PANTHER" id="PTHR43004">
    <property type="entry name" value="TRK SYSTEM POTASSIUM UPTAKE PROTEIN"/>
    <property type="match status" value="1"/>
</dbReference>
<accession>A0ABY5NHW7</accession>
<evidence type="ECO:0000313" key="5">
    <source>
        <dbReference type="Proteomes" id="UP001054811"/>
    </source>
</evidence>
<keyword evidence="2" id="KW-0274">FAD</keyword>
<dbReference type="PANTHER" id="PTHR43004:SF8">
    <property type="entry name" value="FAD-BINDING DOMAIN-CONTAINING PROTEIN-RELATED"/>
    <property type="match status" value="1"/>
</dbReference>
<dbReference type="Gene3D" id="3.50.50.60">
    <property type="entry name" value="FAD/NAD(P)-binding domain"/>
    <property type="match status" value="1"/>
</dbReference>
<dbReference type="Proteomes" id="UP001054811">
    <property type="component" value="Chromosome"/>
</dbReference>
<sequence length="154" mass="16541">MRPPAPAPACDIPQDRLEPILVGEAARRGAHVRFETKFLSLTQDDEGVDVQVEDQRRSQVFTIRARYVVGADGGQSRVAEAVGLPLRGESGVGSAMNVRFTADLSPYVAHRPGSLFEVIQPEREEQLGTGCCGWCARGTTGWPASCTSASATRV</sequence>
<dbReference type="RefSeq" id="WP_259611309.1">
    <property type="nucleotide sequence ID" value="NZ_CP091139.2"/>
</dbReference>